<dbReference type="InterPro" id="IPR011014">
    <property type="entry name" value="MscS_channel_TM-2"/>
</dbReference>
<evidence type="ECO:0000259" key="9">
    <source>
        <dbReference type="Pfam" id="PF21082"/>
    </source>
</evidence>
<dbReference type="SUPFAM" id="SSF82861">
    <property type="entry name" value="Mechanosensitive channel protein MscS (YggB), transmembrane region"/>
    <property type="match status" value="1"/>
</dbReference>
<dbReference type="GO" id="GO:0008381">
    <property type="term" value="F:mechanosensitive monoatomic ion channel activity"/>
    <property type="evidence" value="ECO:0007669"/>
    <property type="project" value="InterPro"/>
</dbReference>
<dbReference type="Proteomes" id="UP001149411">
    <property type="component" value="Unassembled WGS sequence"/>
</dbReference>
<dbReference type="Gene3D" id="1.10.287.1260">
    <property type="match status" value="1"/>
</dbReference>
<dbReference type="SUPFAM" id="SSF50182">
    <property type="entry name" value="Sm-like ribonucleoproteins"/>
    <property type="match status" value="1"/>
</dbReference>
<keyword evidence="6 7" id="KW-0472">Membrane</keyword>
<comment type="subcellular location">
    <subcellularLocation>
        <location evidence="1">Cell membrane</location>
        <topology evidence="1">Multi-pass membrane protein</topology>
    </subcellularLocation>
</comment>
<evidence type="ECO:0000313" key="11">
    <source>
        <dbReference type="Proteomes" id="UP001149411"/>
    </source>
</evidence>
<dbReference type="EMBL" id="RKLV01000013">
    <property type="protein sequence ID" value="MCX2819855.1"/>
    <property type="molecule type" value="Genomic_DNA"/>
</dbReference>
<dbReference type="AlphaFoldDB" id="A0A9Q4C4U4"/>
<dbReference type="Pfam" id="PF21082">
    <property type="entry name" value="MS_channel_3rd"/>
    <property type="match status" value="1"/>
</dbReference>
<dbReference type="Pfam" id="PF00924">
    <property type="entry name" value="MS_channel_2nd"/>
    <property type="match status" value="1"/>
</dbReference>
<dbReference type="PANTHER" id="PTHR30221:SF1">
    <property type="entry name" value="SMALL-CONDUCTANCE MECHANOSENSITIVE CHANNEL"/>
    <property type="match status" value="1"/>
</dbReference>
<comment type="caution">
    <text evidence="10">The sequence shown here is derived from an EMBL/GenBank/DDBJ whole genome shotgun (WGS) entry which is preliminary data.</text>
</comment>
<dbReference type="InterPro" id="IPR049278">
    <property type="entry name" value="MS_channel_C"/>
</dbReference>
<evidence type="ECO:0000256" key="5">
    <source>
        <dbReference type="ARBA" id="ARBA00022989"/>
    </source>
</evidence>
<proteinExistence type="inferred from homology"/>
<organism evidence="10 11">
    <name type="scientific">Halorutilus salinus</name>
    <dbReference type="NCBI Taxonomy" id="2487751"/>
    <lineage>
        <taxon>Archaea</taxon>
        <taxon>Methanobacteriati</taxon>
        <taxon>Methanobacteriota</taxon>
        <taxon>Stenosarchaea group</taxon>
        <taxon>Halobacteria</taxon>
        <taxon>Halorutilales</taxon>
        <taxon>Halorutilaceae</taxon>
        <taxon>Halorutilus</taxon>
    </lineage>
</organism>
<dbReference type="SUPFAM" id="SSF82689">
    <property type="entry name" value="Mechanosensitive channel protein MscS (YggB), C-terminal domain"/>
    <property type="match status" value="1"/>
</dbReference>
<keyword evidence="4 7" id="KW-0812">Transmembrane</keyword>
<gene>
    <name evidence="10" type="ORF">EGH25_10885</name>
</gene>
<dbReference type="InterPro" id="IPR023408">
    <property type="entry name" value="MscS_beta-dom_sf"/>
</dbReference>
<dbReference type="GO" id="GO:0005886">
    <property type="term" value="C:plasma membrane"/>
    <property type="evidence" value="ECO:0007669"/>
    <property type="project" value="UniProtKB-SubCell"/>
</dbReference>
<evidence type="ECO:0000256" key="6">
    <source>
        <dbReference type="ARBA" id="ARBA00023136"/>
    </source>
</evidence>
<feature type="transmembrane region" description="Helical" evidence="7">
    <location>
        <begin position="6"/>
        <end position="31"/>
    </location>
</feature>
<dbReference type="InterPro" id="IPR011066">
    <property type="entry name" value="MscS_channel_C_sf"/>
</dbReference>
<keyword evidence="11" id="KW-1185">Reference proteome</keyword>
<evidence type="ECO:0000259" key="8">
    <source>
        <dbReference type="Pfam" id="PF00924"/>
    </source>
</evidence>
<dbReference type="PANTHER" id="PTHR30221">
    <property type="entry name" value="SMALL-CONDUCTANCE MECHANOSENSITIVE CHANNEL"/>
    <property type="match status" value="1"/>
</dbReference>
<comment type="similarity">
    <text evidence="2">Belongs to the MscS (TC 1.A.23) family.</text>
</comment>
<accession>A0A9Q4C4U4</accession>
<evidence type="ECO:0000256" key="3">
    <source>
        <dbReference type="ARBA" id="ARBA00022475"/>
    </source>
</evidence>
<protein>
    <submittedName>
        <fullName evidence="10">Mechanosensitive ion channel family protein</fullName>
    </submittedName>
</protein>
<dbReference type="InterPro" id="IPR006685">
    <property type="entry name" value="MscS_channel_2nd"/>
</dbReference>
<dbReference type="Gene3D" id="2.30.30.60">
    <property type="match status" value="1"/>
</dbReference>
<keyword evidence="5 7" id="KW-1133">Transmembrane helix</keyword>
<evidence type="ECO:0000256" key="7">
    <source>
        <dbReference type="SAM" id="Phobius"/>
    </source>
</evidence>
<feature type="domain" description="Mechanosensitive ion channel MscS" evidence="8">
    <location>
        <begin position="102"/>
        <end position="168"/>
    </location>
</feature>
<dbReference type="InterPro" id="IPR010920">
    <property type="entry name" value="LSM_dom_sf"/>
</dbReference>
<reference evidence="10" key="1">
    <citation type="submission" date="2022-09" db="EMBL/GenBank/DDBJ databases">
        <title>Haloadaptaus new haloarchaeum isolated from saline soil.</title>
        <authorList>
            <person name="Duran-Viseras A."/>
            <person name="Sanchez-Porro C."/>
            <person name="Ventosa A."/>
        </authorList>
    </citation>
    <scope>NUCLEOTIDE SEQUENCE</scope>
    <source>
        <strain evidence="10">F3-133</strain>
    </source>
</reference>
<evidence type="ECO:0000256" key="2">
    <source>
        <dbReference type="ARBA" id="ARBA00008017"/>
    </source>
</evidence>
<evidence type="ECO:0000256" key="1">
    <source>
        <dbReference type="ARBA" id="ARBA00004651"/>
    </source>
</evidence>
<name>A0A9Q4C4U4_9EURY</name>
<keyword evidence="3" id="KW-1003">Cell membrane</keyword>
<feature type="domain" description="Mechanosensitive ion channel MscS C-terminal" evidence="9">
    <location>
        <begin position="178"/>
        <end position="262"/>
    </location>
</feature>
<dbReference type="InterPro" id="IPR045275">
    <property type="entry name" value="MscS_archaea/bacteria_type"/>
</dbReference>
<sequence length="283" mass="31314">MRDSPLGSYLADPVFTAAVFVAVFVGIYLIARSTAEPLIKRILDDRGVDRHARRPLMRITRFLVVFVAFGTAFAAAGFGSILTSLATIAAAATLAIGLATQNVIRNFVSGVFIYTERPFKTDDWIEWEDGTYSGVVEDISLRVTRVRTFDNELLTVPNSSLTENVVKNPVDGDRLRLKFVFGIGYEDDIAEATGIIVEEAEAHDGILNDPAPSVRVTELADSYVGLQSRIWISDPSRSDFVKSRSEYIENVKNRFDEEGIEMPFPQRDLSGVVETREPGLDAE</sequence>
<evidence type="ECO:0000313" key="10">
    <source>
        <dbReference type="EMBL" id="MCX2819855.1"/>
    </source>
</evidence>
<evidence type="ECO:0000256" key="4">
    <source>
        <dbReference type="ARBA" id="ARBA00022692"/>
    </source>
</evidence>
<feature type="transmembrane region" description="Helical" evidence="7">
    <location>
        <begin position="59"/>
        <end position="79"/>
    </location>
</feature>
<dbReference type="Gene3D" id="3.30.70.100">
    <property type="match status" value="1"/>
</dbReference>